<dbReference type="EMBL" id="CADCSU010000040">
    <property type="protein sequence ID" value="CAA9195437.1"/>
    <property type="molecule type" value="Genomic_DNA"/>
</dbReference>
<evidence type="ECO:0000256" key="1">
    <source>
        <dbReference type="SAM" id="Phobius"/>
    </source>
</evidence>
<evidence type="ECO:0000313" key="2">
    <source>
        <dbReference type="EMBL" id="CAA9195437.1"/>
    </source>
</evidence>
<accession>A0A6J4GBL6</accession>
<keyword evidence="1" id="KW-1133">Transmembrane helix</keyword>
<feature type="transmembrane region" description="Helical" evidence="1">
    <location>
        <begin position="9"/>
        <end position="30"/>
    </location>
</feature>
<keyword evidence="1" id="KW-0812">Transmembrane</keyword>
<dbReference type="RefSeq" id="WP_173969417.1">
    <property type="nucleotide sequence ID" value="NZ_CADCSU010000040.1"/>
</dbReference>
<gene>
    <name evidence="2" type="ORF">FLA105534_00665</name>
</gene>
<organism evidence="2 3">
    <name type="scientific">Flavobacterium bizetiae</name>
    <dbReference type="NCBI Taxonomy" id="2704140"/>
    <lineage>
        <taxon>Bacteria</taxon>
        <taxon>Pseudomonadati</taxon>
        <taxon>Bacteroidota</taxon>
        <taxon>Flavobacteriia</taxon>
        <taxon>Flavobacteriales</taxon>
        <taxon>Flavobacteriaceae</taxon>
        <taxon>Flavobacterium</taxon>
    </lineage>
</organism>
<feature type="transmembrane region" description="Helical" evidence="1">
    <location>
        <begin position="42"/>
        <end position="61"/>
    </location>
</feature>
<keyword evidence="1" id="KW-0472">Membrane</keyword>
<feature type="transmembrane region" description="Helical" evidence="1">
    <location>
        <begin position="73"/>
        <end position="91"/>
    </location>
</feature>
<proteinExistence type="predicted"/>
<evidence type="ECO:0000313" key="3">
    <source>
        <dbReference type="Proteomes" id="UP000479938"/>
    </source>
</evidence>
<dbReference type="Proteomes" id="UP000479938">
    <property type="component" value="Unassembled WGS sequence"/>
</dbReference>
<name>A0A6J4GBL6_9FLAO</name>
<protein>
    <submittedName>
        <fullName evidence="2">Uncharacterized protein</fullName>
    </submittedName>
</protein>
<sequence length="93" mass="10468">MDDLPKNLTLFYVSGIFSLIVGIIYAIMLIDGNSAPDGLMGIYILFCLLPVIILVIIDRFLVSKFGNQKVNIVEFSFLGFIILLWIVKMILNL</sequence>
<reference evidence="2 3" key="1">
    <citation type="submission" date="2020-02" db="EMBL/GenBank/DDBJ databases">
        <authorList>
            <person name="Criscuolo A."/>
        </authorList>
    </citation>
    <scope>NUCLEOTIDE SEQUENCE [LARGE SCALE GENOMIC DNA]</scope>
    <source>
        <strain evidence="2">CIP105534</strain>
    </source>
</reference>
<keyword evidence="3" id="KW-1185">Reference proteome</keyword>
<dbReference type="AlphaFoldDB" id="A0A6J4GBL6"/>